<evidence type="ECO:0000256" key="1">
    <source>
        <dbReference type="PROSITE-ProRule" id="PRU01251"/>
    </source>
</evidence>
<dbReference type="PANTHER" id="PTHR47016">
    <property type="entry name" value="ATP-DEPENDENT CLP PROTEASE ATP-BINDING SUBUNIT CLPT1, CHLOROPLASTIC"/>
    <property type="match status" value="1"/>
</dbReference>
<sequence length="251" mass="26165">MFERFTDRARRVVVLAQEEARRLGHGHIGTEHILLGLIREEDGVAGRALQRFGIGGDQVRNDVEEIIGKGGRTEPGHIPFTAPAKKVLELSLREALGLHHSYIGTEHILLGLIREGDGVAARVLAGRGAHLEAVRAQVITVLGRRDPGRVPAVEEGFPIMGTSVEARLDRVQESLDRIELRLAALGPEGESSGSPGAPLSPEASSASSASPASPESSAPSGGVPGRPDGDPDETPGSGQDPGPAAGERPGA</sequence>
<feature type="compositionally biased region" description="Low complexity" evidence="2">
    <location>
        <begin position="186"/>
        <end position="221"/>
    </location>
</feature>
<dbReference type="InterPro" id="IPR044217">
    <property type="entry name" value="CLPT1/2"/>
</dbReference>
<protein>
    <recommendedName>
        <fullName evidence="3">Clp R domain-containing protein</fullName>
    </recommendedName>
</protein>
<feature type="region of interest" description="Disordered" evidence="2">
    <location>
        <begin position="186"/>
        <end position="251"/>
    </location>
</feature>
<dbReference type="EMBL" id="BAAAWD010000019">
    <property type="protein sequence ID" value="GAA3030929.1"/>
    <property type="molecule type" value="Genomic_DNA"/>
</dbReference>
<organism evidence="4 5">
    <name type="scientific">Streptosporangium longisporum</name>
    <dbReference type="NCBI Taxonomy" id="46187"/>
    <lineage>
        <taxon>Bacteria</taxon>
        <taxon>Bacillati</taxon>
        <taxon>Actinomycetota</taxon>
        <taxon>Actinomycetes</taxon>
        <taxon>Streptosporangiales</taxon>
        <taxon>Streptosporangiaceae</taxon>
        <taxon>Streptosporangium</taxon>
    </lineage>
</organism>
<reference evidence="5" key="1">
    <citation type="journal article" date="2019" name="Int. J. Syst. Evol. Microbiol.">
        <title>The Global Catalogue of Microorganisms (GCM) 10K type strain sequencing project: providing services to taxonomists for standard genome sequencing and annotation.</title>
        <authorList>
            <consortium name="The Broad Institute Genomics Platform"/>
            <consortium name="The Broad Institute Genome Sequencing Center for Infectious Disease"/>
            <person name="Wu L."/>
            <person name="Ma J."/>
        </authorList>
    </citation>
    <scope>NUCLEOTIDE SEQUENCE [LARGE SCALE GENOMIC DNA]</scope>
    <source>
        <strain evidence="5">JCM 3106</strain>
    </source>
</reference>
<proteinExistence type="predicted"/>
<keyword evidence="1" id="KW-0677">Repeat</keyword>
<evidence type="ECO:0000313" key="4">
    <source>
        <dbReference type="EMBL" id="GAA3030929.1"/>
    </source>
</evidence>
<accession>A0ABP6L4Z7</accession>
<dbReference type="Pfam" id="PF02861">
    <property type="entry name" value="Clp_N"/>
    <property type="match status" value="1"/>
</dbReference>
<dbReference type="Proteomes" id="UP001499930">
    <property type="component" value="Unassembled WGS sequence"/>
</dbReference>
<evidence type="ECO:0000259" key="3">
    <source>
        <dbReference type="PROSITE" id="PS51903"/>
    </source>
</evidence>
<evidence type="ECO:0000256" key="2">
    <source>
        <dbReference type="SAM" id="MobiDB-lite"/>
    </source>
</evidence>
<keyword evidence="5" id="KW-1185">Reference proteome</keyword>
<comment type="caution">
    <text evidence="4">The sequence shown here is derived from an EMBL/GenBank/DDBJ whole genome shotgun (WGS) entry which is preliminary data.</text>
</comment>
<dbReference type="Gene3D" id="1.10.1780.10">
    <property type="entry name" value="Clp, N-terminal domain"/>
    <property type="match status" value="2"/>
</dbReference>
<dbReference type="InterPro" id="IPR036628">
    <property type="entry name" value="Clp_N_dom_sf"/>
</dbReference>
<dbReference type="PANTHER" id="PTHR47016:SF5">
    <property type="entry name" value="CLP DOMAIN SUPERFAMILY PROTEIN"/>
    <property type="match status" value="1"/>
</dbReference>
<name>A0ABP6L4Z7_9ACTN</name>
<evidence type="ECO:0000313" key="5">
    <source>
        <dbReference type="Proteomes" id="UP001499930"/>
    </source>
</evidence>
<dbReference type="InterPro" id="IPR004176">
    <property type="entry name" value="Clp_R_N"/>
</dbReference>
<feature type="domain" description="Clp R" evidence="3">
    <location>
        <begin position="2"/>
        <end position="144"/>
    </location>
</feature>
<gene>
    <name evidence="4" type="ORF">GCM10017559_67300</name>
</gene>
<dbReference type="SUPFAM" id="SSF81923">
    <property type="entry name" value="Double Clp-N motif"/>
    <property type="match status" value="1"/>
</dbReference>
<dbReference type="PROSITE" id="PS51903">
    <property type="entry name" value="CLP_R"/>
    <property type="match status" value="1"/>
</dbReference>